<evidence type="ECO:0000313" key="1">
    <source>
        <dbReference type="EMBL" id="MPM62918.1"/>
    </source>
</evidence>
<reference evidence="1" key="1">
    <citation type="submission" date="2019-08" db="EMBL/GenBank/DDBJ databases">
        <authorList>
            <person name="Kucharzyk K."/>
            <person name="Murdoch R.W."/>
            <person name="Higgins S."/>
            <person name="Loffler F."/>
        </authorList>
    </citation>
    <scope>NUCLEOTIDE SEQUENCE</scope>
</reference>
<dbReference type="EC" id="2.3.1.247" evidence="1"/>
<proteinExistence type="predicted"/>
<keyword evidence="1" id="KW-0012">Acyltransferase</keyword>
<dbReference type="EMBL" id="VSSQ01019120">
    <property type="protein sequence ID" value="MPM62918.1"/>
    <property type="molecule type" value="Genomic_DNA"/>
</dbReference>
<dbReference type="Pfam" id="PF05853">
    <property type="entry name" value="BKACE"/>
    <property type="match status" value="1"/>
</dbReference>
<gene>
    <name evidence="1" type="primary">kce_15</name>
    <name evidence="1" type="ORF">SDC9_109796</name>
</gene>
<dbReference type="Gene3D" id="3.20.20.70">
    <property type="entry name" value="Aldolase class I"/>
    <property type="match status" value="1"/>
</dbReference>
<dbReference type="GO" id="GO:0043720">
    <property type="term" value="F:3-keto-5-aminohexanoate cleavage activity"/>
    <property type="evidence" value="ECO:0007669"/>
    <property type="project" value="InterPro"/>
</dbReference>
<keyword evidence="1" id="KW-0808">Transferase</keyword>
<name>A0A645BCY6_9ZZZZ</name>
<sequence length="50" mass="5483">MEDNVFYAKGTLATGNVQFVERAARVIREYGLEVATSAEAREILSIPPKA</sequence>
<protein>
    <submittedName>
        <fullName evidence="1">3-keto-5-aminohexanoate cleavage enzyme</fullName>
        <ecNumber evidence="1">2.3.1.247</ecNumber>
    </submittedName>
</protein>
<comment type="caution">
    <text evidence="1">The sequence shown here is derived from an EMBL/GenBank/DDBJ whole genome shotgun (WGS) entry which is preliminary data.</text>
</comment>
<dbReference type="AlphaFoldDB" id="A0A645BCY6"/>
<dbReference type="InterPro" id="IPR013785">
    <property type="entry name" value="Aldolase_TIM"/>
</dbReference>
<dbReference type="InterPro" id="IPR008567">
    <property type="entry name" value="BKACE"/>
</dbReference>
<accession>A0A645BCY6</accession>
<organism evidence="1">
    <name type="scientific">bioreactor metagenome</name>
    <dbReference type="NCBI Taxonomy" id="1076179"/>
    <lineage>
        <taxon>unclassified sequences</taxon>
        <taxon>metagenomes</taxon>
        <taxon>ecological metagenomes</taxon>
    </lineage>
</organism>